<sequence>MPLADPKWVDVLRAEAAKPKRTKQAIANELGVSRTAISLICDGKYSARMDKVSAKLAPKVMSLYASRMWCPFLRSDLTPEVCRHHASAPMPTSDADKLRHWAACRNCAQNPVSTDAEVKDAV</sequence>
<dbReference type="Proteomes" id="UP000441102">
    <property type="component" value="Unassembled WGS sequence"/>
</dbReference>
<proteinExistence type="predicted"/>
<organism evidence="1 2">
    <name type="scientific">Brucella anthropi</name>
    <name type="common">Ochrobactrum anthropi</name>
    <dbReference type="NCBI Taxonomy" id="529"/>
    <lineage>
        <taxon>Bacteria</taxon>
        <taxon>Pseudomonadati</taxon>
        <taxon>Pseudomonadota</taxon>
        <taxon>Alphaproteobacteria</taxon>
        <taxon>Hyphomicrobiales</taxon>
        <taxon>Brucellaceae</taxon>
        <taxon>Brucella/Ochrobactrum group</taxon>
        <taxon>Brucella</taxon>
    </lineage>
</organism>
<dbReference type="GO" id="GO:0003677">
    <property type="term" value="F:DNA binding"/>
    <property type="evidence" value="ECO:0007669"/>
    <property type="project" value="InterPro"/>
</dbReference>
<dbReference type="InterPro" id="IPR010982">
    <property type="entry name" value="Lambda_DNA-bd_dom_sf"/>
</dbReference>
<accession>A0A6I0DX26</accession>
<gene>
    <name evidence="1" type="ORF">F9L06_03735</name>
</gene>
<evidence type="ECO:0000313" key="2">
    <source>
        <dbReference type="Proteomes" id="UP000441102"/>
    </source>
</evidence>
<comment type="caution">
    <text evidence="1">The sequence shown here is derived from an EMBL/GenBank/DDBJ whole genome shotgun (WGS) entry which is preliminary data.</text>
</comment>
<protein>
    <submittedName>
        <fullName evidence="1">MarR family transcriptional regulator</fullName>
    </submittedName>
</protein>
<evidence type="ECO:0000313" key="1">
    <source>
        <dbReference type="EMBL" id="KAB2803598.1"/>
    </source>
</evidence>
<dbReference type="AlphaFoldDB" id="A0A6I0DX26"/>
<dbReference type="EMBL" id="WBWX01000001">
    <property type="protein sequence ID" value="KAB2803598.1"/>
    <property type="molecule type" value="Genomic_DNA"/>
</dbReference>
<reference evidence="1 2" key="1">
    <citation type="submission" date="2019-09" db="EMBL/GenBank/DDBJ databases">
        <title>Taxonomic organization of the family Brucellaceae based on a phylogenomic approach.</title>
        <authorList>
            <person name="Leclercq S."/>
            <person name="Cloeckaert A."/>
            <person name="Zygmunt M.S."/>
        </authorList>
    </citation>
    <scope>NUCLEOTIDE SEQUENCE [LARGE SCALE GENOMIC DNA]</scope>
    <source>
        <strain evidence="1 2">CCUG 34461</strain>
    </source>
</reference>
<dbReference type="Gene3D" id="1.10.260.40">
    <property type="entry name" value="lambda repressor-like DNA-binding domains"/>
    <property type="match status" value="1"/>
</dbReference>
<name>A0A6I0DX26_BRUAN</name>